<keyword evidence="1" id="KW-0732">Signal</keyword>
<dbReference type="SMART" id="SM00710">
    <property type="entry name" value="PbH1"/>
    <property type="match status" value="6"/>
</dbReference>
<comment type="caution">
    <text evidence="5">The sequence shown here is derived from an EMBL/GenBank/DDBJ whole genome shotgun (WGS) entry which is preliminary data.</text>
</comment>
<evidence type="ECO:0000259" key="2">
    <source>
        <dbReference type="Pfam" id="PF13205"/>
    </source>
</evidence>
<dbReference type="InterPro" id="IPR012334">
    <property type="entry name" value="Pectin_lyas_fold"/>
</dbReference>
<dbReference type="Pfam" id="PF13205">
    <property type="entry name" value="Big_5"/>
    <property type="match status" value="1"/>
</dbReference>
<evidence type="ECO:0008006" key="7">
    <source>
        <dbReference type="Google" id="ProtNLM"/>
    </source>
</evidence>
<feature type="domain" description="Right handed beta helix" evidence="3">
    <location>
        <begin position="335"/>
        <end position="446"/>
    </location>
</feature>
<dbReference type="InterPro" id="IPR006626">
    <property type="entry name" value="PbH1"/>
</dbReference>
<dbReference type="Pfam" id="PF17963">
    <property type="entry name" value="Big_9"/>
    <property type="match status" value="1"/>
</dbReference>
<reference evidence="5 6" key="1">
    <citation type="submission" date="2016-04" db="EMBL/GenBank/DDBJ databases">
        <title>Chloroflexus islandicus sp. nov., a thermophilic filamentous anoxygenic phototrophic bacterium from geyser Strokkur (Iceland).</title>
        <authorList>
            <person name="Gaisin V.A."/>
            <person name="Kalashnikov A.M."/>
            <person name="Sukhacheva M.V."/>
            <person name="Grouzdev D.S."/>
            <person name="Ivanov T.M."/>
            <person name="Kuznetsov B."/>
            <person name="Gorlenko V.M."/>
        </authorList>
    </citation>
    <scope>NUCLEOTIDE SEQUENCE [LARGE SCALE GENOMIC DNA]</scope>
    <source>
        <strain evidence="6">isl-2</strain>
    </source>
</reference>
<dbReference type="Pfam" id="PF13229">
    <property type="entry name" value="Beta_helix"/>
    <property type="match status" value="2"/>
</dbReference>
<dbReference type="InterPro" id="IPR011050">
    <property type="entry name" value="Pectin_lyase_fold/virulence"/>
</dbReference>
<dbReference type="InterPro" id="IPR014755">
    <property type="entry name" value="Cu-Rt/internalin_Ig-like"/>
</dbReference>
<feature type="domain" description="SbsA Ig-like" evidence="2">
    <location>
        <begin position="1110"/>
        <end position="1227"/>
    </location>
</feature>
<feature type="domain" description="Right handed beta helix" evidence="3">
    <location>
        <begin position="118"/>
        <end position="258"/>
    </location>
</feature>
<evidence type="ECO:0000259" key="3">
    <source>
        <dbReference type="Pfam" id="PF13229"/>
    </source>
</evidence>
<gene>
    <name evidence="5" type="ORF">A6A03_08835</name>
</gene>
<sequence>MFTPSLQRLWRGIICLWLVIGMSGGIATAQPAPDDQAGSDAPRVLVDTPPATLANIYNITTDTTWTLANSPYYVASLSIYNGATLTIQPGVRVVFYQNGGVSVWEGTLRAIGTATQPITFTGSIAEAGWWSELYVNGTGTAVIEHAVVEYGGGYGSVYAYGAANLTLRNVTIRQSSGEGLRLFNRTGPTVLEQVTFANNRWGLAVYNVGNSNPIGSITLTGCAFQDNTEYGIYQDTIDIPLTYTGNTFTRNGLADIGINGGNLSRNLTLGPTGAKVRILNYFTVLAGATLTMLPGTRLEFANYQNMFVEGALNATGTATQPIVFTGVNKEAAAWNGIHVQQTGSATIEYATIEYAGDFYNAGLSKSGSGNLTLRNSTISAYRFGLYITNSTGRHEITRNLFTGNRVGVMVQNQPSTIVLANNLIENNSEYGVLNQNSSTVLARYNWWGHASGPRHTTINPSGQGNRVSDGVLFYPWNDTRTVEQPIPTPTYVTLNTTGPTNVGSGDHVDYRVTYENGTNLTVQNAVLLVRLPYLATYVQSSAGGIYWPERQQVFWKLGDLAPGAQGEHWVRVQYDWGIPNMQADNTATFLVGANYLNDKLDPAPYLSYVPRVVTAQQALTRSQWDSVVTSVSQLNSLFTAAVAGGFRWIRADRVTLNNGNTYTQAILLDVTRRRIQLLSYDGSKAVASTFAPGRFTSTDGAGGYEWNRATDQQWMWGSWDSVNHAPQPGTLINPCGLGCCANNCLTQAIVKNLIGKVSTIIEAGFTVASCYKAYETGTLDDAGSCAADILSKIKKVEDIYPILGETADVVECASKCAGGSTEYDCEKDQITCDAAWYNIYYWLDVPSYTVWRCYNGCYSNLPQFVTCAFDQCCIPGVGCGNVANGGHCRPELIGQAHDPNEIRGPAGDVVPGQWMSYTIDYENMGSGNAYGVFVSAQLAPVFDPATLQLGSNAVFYPDQRLIVWEIGNLAPNGQTGSTGSVTMTVRLRSDLTTGTVVAQQATVYFPSAREETPTNTWINIVNPLVAVPQAVTTNYQTARTITLSGFGASGLIYEIVDQPVHGTLTGTPPNLTYTPAANVSGVDAFTFRVRSGSVASRVAQVTITINASGDTTRPTFLWSSPANNASGLVAGTTPVYTDTIGPVFAPAIMLGASEALDATTVTTGTVKLLRANGAEVPISISYTLSSYQITIRPRLTLSNGTYRVTVTTGVKDVAGNALAAPYTTSFTIGVPPRQVFVPLIQR</sequence>
<dbReference type="InterPro" id="IPR039448">
    <property type="entry name" value="Beta_helix"/>
</dbReference>
<dbReference type="Gene3D" id="2.160.20.10">
    <property type="entry name" value="Single-stranded right-handed beta-helix, Pectin lyase-like"/>
    <property type="match status" value="2"/>
</dbReference>
<dbReference type="Gene3D" id="2.60.40.1220">
    <property type="match status" value="1"/>
</dbReference>
<dbReference type="Pfam" id="PF24595">
    <property type="entry name" value="DUF7619"/>
    <property type="match status" value="1"/>
</dbReference>
<dbReference type="RefSeq" id="WP_066783277.1">
    <property type="nucleotide sequence ID" value="NZ_LWQS01000033.1"/>
</dbReference>
<name>A0A178MHU9_9CHLR</name>
<dbReference type="Proteomes" id="UP000078287">
    <property type="component" value="Unassembled WGS sequence"/>
</dbReference>
<protein>
    <recommendedName>
        <fullName evidence="7">Right handed beta helix domain-containing protein</fullName>
    </recommendedName>
</protein>
<feature type="domain" description="DUF7619" evidence="4">
    <location>
        <begin position="898"/>
        <end position="1016"/>
    </location>
</feature>
<dbReference type="InterPro" id="IPR032812">
    <property type="entry name" value="SbsA_Ig"/>
</dbReference>
<keyword evidence="6" id="KW-1185">Reference proteome</keyword>
<dbReference type="SUPFAM" id="SSF51126">
    <property type="entry name" value="Pectin lyase-like"/>
    <property type="match status" value="2"/>
</dbReference>
<dbReference type="AlphaFoldDB" id="A0A178MHU9"/>
<evidence type="ECO:0000256" key="1">
    <source>
        <dbReference type="ARBA" id="ARBA00022729"/>
    </source>
</evidence>
<dbReference type="STRING" id="1707952.A6A03_08835"/>
<dbReference type="EMBL" id="LWQS01000033">
    <property type="protein sequence ID" value="OAN48281.1"/>
    <property type="molecule type" value="Genomic_DNA"/>
</dbReference>
<dbReference type="Gene3D" id="2.60.40.3440">
    <property type="match status" value="1"/>
</dbReference>
<evidence type="ECO:0000259" key="4">
    <source>
        <dbReference type="Pfam" id="PF24595"/>
    </source>
</evidence>
<evidence type="ECO:0000313" key="5">
    <source>
        <dbReference type="EMBL" id="OAN48281.1"/>
    </source>
</evidence>
<dbReference type="InterPro" id="IPR055353">
    <property type="entry name" value="DUF7619"/>
</dbReference>
<evidence type="ECO:0000313" key="6">
    <source>
        <dbReference type="Proteomes" id="UP000078287"/>
    </source>
</evidence>
<organism evidence="5 6">
    <name type="scientific">Chloroflexus islandicus</name>
    <dbReference type="NCBI Taxonomy" id="1707952"/>
    <lineage>
        <taxon>Bacteria</taxon>
        <taxon>Bacillati</taxon>
        <taxon>Chloroflexota</taxon>
        <taxon>Chloroflexia</taxon>
        <taxon>Chloroflexales</taxon>
        <taxon>Chloroflexineae</taxon>
        <taxon>Chloroflexaceae</taxon>
        <taxon>Chloroflexus</taxon>
    </lineage>
</organism>
<accession>A0A178MHU9</accession>
<proteinExistence type="predicted"/>